<comment type="subcellular location">
    <subcellularLocation>
        <location evidence="1">Nucleus</location>
    </subcellularLocation>
</comment>
<proteinExistence type="inferred from homology"/>
<dbReference type="GO" id="GO:0031267">
    <property type="term" value="F:small GTPase binding"/>
    <property type="evidence" value="ECO:0007669"/>
    <property type="project" value="InterPro"/>
</dbReference>
<evidence type="ECO:0000313" key="7">
    <source>
        <dbReference type="EMBL" id="WOL08509.1"/>
    </source>
</evidence>
<dbReference type="AlphaFoldDB" id="A0AAQ3KHE9"/>
<evidence type="ECO:0000256" key="3">
    <source>
        <dbReference type="ARBA" id="ARBA00022448"/>
    </source>
</evidence>
<evidence type="ECO:0000313" key="8">
    <source>
        <dbReference type="Proteomes" id="UP001327560"/>
    </source>
</evidence>
<protein>
    <submittedName>
        <fullName evidence="7">Importin-11 isoform X1</fullName>
    </submittedName>
</protein>
<name>A0AAQ3KHE9_9LILI</name>
<keyword evidence="3" id="KW-0813">Transport</keyword>
<dbReference type="Pfam" id="PF25758">
    <property type="entry name" value="TPR_IPO11"/>
    <property type="match status" value="1"/>
</dbReference>
<dbReference type="GO" id="GO:0006606">
    <property type="term" value="P:protein import into nucleus"/>
    <property type="evidence" value="ECO:0007669"/>
    <property type="project" value="TreeGrafter"/>
</dbReference>
<dbReference type="InterPro" id="IPR058669">
    <property type="entry name" value="TPR_IPO7/11-like"/>
</dbReference>
<comment type="similarity">
    <text evidence="2">Belongs to the importin beta family.</text>
</comment>
<dbReference type="InterPro" id="IPR016024">
    <property type="entry name" value="ARM-type_fold"/>
</dbReference>
<evidence type="ECO:0000259" key="6">
    <source>
        <dbReference type="PROSITE" id="PS50166"/>
    </source>
</evidence>
<sequence length="1019" mass="114987">MALTAADVQSVYSLLSNALSLDESSRKPAESALAQCESRPGFCSCLLEIIAARDSGCRDDVRLLASVYFKNSITRYWRHRRENPGINNDEKTHIRTKLLLHLREENTQIALQLAVLVAKIARSDYPKEWPELFSVLAQQLQSSDTLASHRVFMVLFRTLKELSTKRLSSDQRTFQEIASHLFEYTWNLWKNDIQNILQSFSSIYQCITMNSLVEQGQDLFLVCERWLLCLKIIRQLIISGYPSDTTSAQEVRLVKEVCPVLLNAIQSFLPYYSSFQERQLRLWDFIKRACTKLMKTLVALQSKHPYSFGDQAVLPAIVDFCLNKITNPDSAVVSFEQFLIQCMVLVKSIMECKEYKLSVTGRVINESSGSLSLEQRKKVISTAVVDILKTILPNDRVILLCNVLIRRYFIFSAKDMEEWYQNPEHFHHDQDMVQWTERLRPCAEALYIVLFENYKDLLCPVIVSILHEAMSGSLPLETEISPSMLLKDAAYTAAGHVYYELSSFLNFNDWFQGSLTIELSNNHPNMRIIHRKIAFILGQWSSEIKGDTRKQVYHALIRLLQDNDIAVKLAACRSLCYLVQDTNFSEHDFFELLPACWSSCFKLMEDVEEFDSKVQLLNLISVLIDHVGERILPYANQLSNFFCKIWEESAGESLLQMQLLVALRNFVSSLGYQSSICYNMLLPILKSGINIDNPDSLNLLEDSILLWETTLSSAPSMVPQFLDFFPYLVVILERSFDHLQVATSIIEDYIIFGGIEFLKRHASSLAKLLDGIVGNVNEKGLLSTLPIIDVFIQCYPVEAPPMVAGILQKLILICLSEEDEHNPSRTALRTSSAAILARVLVMNTNFFAQLTSEPSLAMALQQAGVSIGHNILLSLADIWVDKIDGATIIQKKTYALALCIILTLRMPQVIDKLDDILSVCTSVILGGSEDVGEDDSGGDSTSSSAPNSNGIGYGGISSKDFRIRQVKDSDPIRQFSLENMLKENLKACAAFHGDASFNAAMSRIHPSAFAQLQQALKMV</sequence>
<dbReference type="Proteomes" id="UP001327560">
    <property type="component" value="Chromosome 5"/>
</dbReference>
<dbReference type="GO" id="GO:0005635">
    <property type="term" value="C:nuclear envelope"/>
    <property type="evidence" value="ECO:0007669"/>
    <property type="project" value="TreeGrafter"/>
</dbReference>
<feature type="domain" description="Importin N-terminal" evidence="6">
    <location>
        <begin position="29"/>
        <end position="104"/>
    </location>
</feature>
<evidence type="ECO:0000256" key="4">
    <source>
        <dbReference type="ARBA" id="ARBA00023242"/>
    </source>
</evidence>
<organism evidence="7 8">
    <name type="scientific">Canna indica</name>
    <name type="common">Indian-shot</name>
    <dbReference type="NCBI Taxonomy" id="4628"/>
    <lineage>
        <taxon>Eukaryota</taxon>
        <taxon>Viridiplantae</taxon>
        <taxon>Streptophyta</taxon>
        <taxon>Embryophyta</taxon>
        <taxon>Tracheophyta</taxon>
        <taxon>Spermatophyta</taxon>
        <taxon>Magnoliopsida</taxon>
        <taxon>Liliopsida</taxon>
        <taxon>Zingiberales</taxon>
        <taxon>Cannaceae</taxon>
        <taxon>Canna</taxon>
    </lineage>
</organism>
<dbReference type="GO" id="GO:0005829">
    <property type="term" value="C:cytosol"/>
    <property type="evidence" value="ECO:0007669"/>
    <property type="project" value="TreeGrafter"/>
</dbReference>
<dbReference type="FunFam" id="1.25.10.10:FF:001096">
    <property type="entry name" value="Predicted protein"/>
    <property type="match status" value="1"/>
</dbReference>
<dbReference type="PANTHER" id="PTHR10997">
    <property type="entry name" value="IMPORTIN-7, 8, 11"/>
    <property type="match status" value="1"/>
</dbReference>
<feature type="region of interest" description="Disordered" evidence="5">
    <location>
        <begin position="930"/>
        <end position="953"/>
    </location>
</feature>
<dbReference type="Gene3D" id="1.25.10.10">
    <property type="entry name" value="Leucine-rich Repeat Variant"/>
    <property type="match status" value="1"/>
</dbReference>
<keyword evidence="8" id="KW-1185">Reference proteome</keyword>
<evidence type="ECO:0000256" key="1">
    <source>
        <dbReference type="ARBA" id="ARBA00004123"/>
    </source>
</evidence>
<accession>A0AAQ3KHE9</accession>
<dbReference type="PANTHER" id="PTHR10997:SF7">
    <property type="entry name" value="IMPORTIN-11"/>
    <property type="match status" value="1"/>
</dbReference>
<gene>
    <name evidence="7" type="ORF">Cni_G17262</name>
</gene>
<evidence type="ECO:0000256" key="2">
    <source>
        <dbReference type="ARBA" id="ARBA00007991"/>
    </source>
</evidence>
<evidence type="ECO:0000256" key="5">
    <source>
        <dbReference type="SAM" id="MobiDB-lite"/>
    </source>
</evidence>
<dbReference type="InterPro" id="IPR011989">
    <property type="entry name" value="ARM-like"/>
</dbReference>
<feature type="compositionally biased region" description="Low complexity" evidence="5">
    <location>
        <begin position="938"/>
        <end position="950"/>
    </location>
</feature>
<dbReference type="SMART" id="SM00913">
    <property type="entry name" value="IBN_N"/>
    <property type="match status" value="1"/>
</dbReference>
<dbReference type="Pfam" id="PF03810">
    <property type="entry name" value="IBN_N"/>
    <property type="match status" value="1"/>
</dbReference>
<dbReference type="SUPFAM" id="SSF48371">
    <property type="entry name" value="ARM repeat"/>
    <property type="match status" value="1"/>
</dbReference>
<reference evidence="7 8" key="1">
    <citation type="submission" date="2023-10" db="EMBL/GenBank/DDBJ databases">
        <title>Chromosome-scale genome assembly provides insights into flower coloration mechanisms of Canna indica.</title>
        <authorList>
            <person name="Li C."/>
        </authorList>
    </citation>
    <scope>NUCLEOTIDE SEQUENCE [LARGE SCALE GENOMIC DNA]</scope>
    <source>
        <tissue evidence="7">Flower</tissue>
    </source>
</reference>
<dbReference type="PROSITE" id="PS50166">
    <property type="entry name" value="IMPORTIN_B_NT"/>
    <property type="match status" value="1"/>
</dbReference>
<dbReference type="InterPro" id="IPR001494">
    <property type="entry name" value="Importin-beta_N"/>
</dbReference>
<keyword evidence="4" id="KW-0539">Nucleus</keyword>
<dbReference type="EMBL" id="CP136894">
    <property type="protein sequence ID" value="WOL08509.1"/>
    <property type="molecule type" value="Genomic_DNA"/>
</dbReference>